<feature type="transmembrane region" description="Helical" evidence="10">
    <location>
        <begin position="36"/>
        <end position="57"/>
    </location>
</feature>
<evidence type="ECO:0000256" key="10">
    <source>
        <dbReference type="SAM" id="Phobius"/>
    </source>
</evidence>
<evidence type="ECO:0000256" key="8">
    <source>
        <dbReference type="ARBA" id="ARBA00023012"/>
    </source>
</evidence>
<dbReference type="Pfam" id="PF07730">
    <property type="entry name" value="HisKA_3"/>
    <property type="match status" value="1"/>
</dbReference>
<dbReference type="EMBL" id="QMIG01000014">
    <property type="protein sequence ID" value="RAW13130.1"/>
    <property type="molecule type" value="Genomic_DNA"/>
</dbReference>
<proteinExistence type="predicted"/>
<evidence type="ECO:0000313" key="12">
    <source>
        <dbReference type="EMBL" id="RAW13130.1"/>
    </source>
</evidence>
<evidence type="ECO:0000313" key="13">
    <source>
        <dbReference type="Proteomes" id="UP000250462"/>
    </source>
</evidence>
<evidence type="ECO:0000256" key="5">
    <source>
        <dbReference type="ARBA" id="ARBA00022741"/>
    </source>
</evidence>
<evidence type="ECO:0000256" key="3">
    <source>
        <dbReference type="ARBA" id="ARBA00022553"/>
    </source>
</evidence>
<keyword evidence="5" id="KW-0547">Nucleotide-binding</keyword>
<evidence type="ECO:0000256" key="2">
    <source>
        <dbReference type="ARBA" id="ARBA00012438"/>
    </source>
</evidence>
<protein>
    <recommendedName>
        <fullName evidence="2">histidine kinase</fullName>
        <ecNumber evidence="2">2.7.13.3</ecNumber>
    </recommendedName>
</protein>
<evidence type="ECO:0000256" key="4">
    <source>
        <dbReference type="ARBA" id="ARBA00022679"/>
    </source>
</evidence>
<gene>
    <name evidence="12" type="ORF">DPM12_13770</name>
</gene>
<dbReference type="PANTHER" id="PTHR24421">
    <property type="entry name" value="NITRATE/NITRITE SENSOR PROTEIN NARX-RELATED"/>
    <property type="match status" value="1"/>
</dbReference>
<keyword evidence="10" id="KW-0812">Transmembrane</keyword>
<keyword evidence="10" id="KW-0472">Membrane</keyword>
<dbReference type="InterPro" id="IPR036890">
    <property type="entry name" value="HATPase_C_sf"/>
</dbReference>
<name>A0A329QLC7_9ACTN</name>
<comment type="caution">
    <text evidence="12">The sequence shown here is derived from an EMBL/GenBank/DDBJ whole genome shotgun (WGS) entry which is preliminary data.</text>
</comment>
<dbReference type="GO" id="GO:0046983">
    <property type="term" value="F:protein dimerization activity"/>
    <property type="evidence" value="ECO:0007669"/>
    <property type="project" value="InterPro"/>
</dbReference>
<evidence type="ECO:0000259" key="11">
    <source>
        <dbReference type="Pfam" id="PF07730"/>
    </source>
</evidence>
<feature type="transmembrane region" description="Helical" evidence="10">
    <location>
        <begin position="133"/>
        <end position="150"/>
    </location>
</feature>
<dbReference type="InterPro" id="IPR011712">
    <property type="entry name" value="Sig_transdc_His_kin_sub3_dim/P"/>
</dbReference>
<dbReference type="Gene3D" id="1.20.5.1930">
    <property type="match status" value="1"/>
</dbReference>
<evidence type="ECO:0000256" key="1">
    <source>
        <dbReference type="ARBA" id="ARBA00000085"/>
    </source>
</evidence>
<dbReference type="Proteomes" id="UP000250462">
    <property type="component" value="Unassembled WGS sequence"/>
</dbReference>
<dbReference type="CDD" id="cd16917">
    <property type="entry name" value="HATPase_UhpB-NarQ-NarX-like"/>
    <property type="match status" value="1"/>
</dbReference>
<dbReference type="GO" id="GO:0005524">
    <property type="term" value="F:ATP binding"/>
    <property type="evidence" value="ECO:0007669"/>
    <property type="project" value="UniProtKB-KW"/>
</dbReference>
<dbReference type="OrthoDB" id="227596at2"/>
<organism evidence="12 13">
    <name type="scientific">Phytoactinopolyspora halophila</name>
    <dbReference type="NCBI Taxonomy" id="1981511"/>
    <lineage>
        <taxon>Bacteria</taxon>
        <taxon>Bacillati</taxon>
        <taxon>Actinomycetota</taxon>
        <taxon>Actinomycetes</taxon>
        <taxon>Jiangellales</taxon>
        <taxon>Jiangellaceae</taxon>
        <taxon>Phytoactinopolyspora</taxon>
    </lineage>
</organism>
<comment type="catalytic activity">
    <reaction evidence="1">
        <text>ATP + protein L-histidine = ADP + protein N-phospho-L-histidine.</text>
        <dbReference type="EC" id="2.7.13.3"/>
    </reaction>
</comment>
<keyword evidence="8" id="KW-0902">Two-component regulatory system</keyword>
<evidence type="ECO:0000256" key="9">
    <source>
        <dbReference type="SAM" id="MobiDB-lite"/>
    </source>
</evidence>
<dbReference type="AlphaFoldDB" id="A0A329QLC7"/>
<feature type="transmembrane region" description="Helical" evidence="10">
    <location>
        <begin position="100"/>
        <end position="121"/>
    </location>
</feature>
<dbReference type="InterPro" id="IPR050482">
    <property type="entry name" value="Sensor_HK_TwoCompSys"/>
</dbReference>
<dbReference type="PANTHER" id="PTHR24421:SF10">
    <property type="entry name" value="NITRATE_NITRITE SENSOR PROTEIN NARQ"/>
    <property type="match status" value="1"/>
</dbReference>
<feature type="region of interest" description="Disordered" evidence="9">
    <location>
        <begin position="1"/>
        <end position="24"/>
    </location>
</feature>
<feature type="domain" description="Signal transduction histidine kinase subgroup 3 dimerisation and phosphoacceptor" evidence="11">
    <location>
        <begin position="200"/>
        <end position="265"/>
    </location>
</feature>
<reference evidence="12 13" key="1">
    <citation type="submission" date="2018-06" db="EMBL/GenBank/DDBJ databases">
        <title>Phytoactinopolyspora halophila sp. nov., a novel halophilic actinomycete isolated from a saline soil in China.</title>
        <authorList>
            <person name="Tang S.-K."/>
        </authorList>
    </citation>
    <scope>NUCLEOTIDE SEQUENCE [LARGE SCALE GENOMIC DNA]</scope>
    <source>
        <strain evidence="12 13">YIM 96934</strain>
    </source>
</reference>
<dbReference type="GO" id="GO:0000155">
    <property type="term" value="F:phosphorelay sensor kinase activity"/>
    <property type="evidence" value="ECO:0007669"/>
    <property type="project" value="InterPro"/>
</dbReference>
<feature type="transmembrane region" description="Helical" evidence="10">
    <location>
        <begin position="162"/>
        <end position="181"/>
    </location>
</feature>
<dbReference type="RefSeq" id="WP_112258900.1">
    <property type="nucleotide sequence ID" value="NZ_QMIG01000014.1"/>
</dbReference>
<sequence>MDRLDQAQPSIAGTGDVTQIGDDRVSNPTGWRRSGLHADLVLVLILTGFTIALMPAIAATTPDYRDADILGATLVVAASIPTALRHRWPELALLGSHTAIAAYLMGSYPYGPIFGFVLLTVYTLARQRPVRRAAVWATVAFVLLVLHIPVNDASAEGMASVIPALAWVAIPFTVGAARRLVVEANARERSAAEKRLVEAERVRLAHEVHDVVGHGLAAIQMHADIALHMKDSRPEQAITALEEISRTSSEGLSELRTTLAKIKPGEVSSTELRAPAPGLARLEALCDRMRHAGLEVDLTITGKRRPLRAAVDVAAYRVLQESLTNVVKHSAHPRAEVGVDYQRDHIILRVINQNLAADAHADGVGISGMRRRVEQLGGRFTAGPDSATGTFEIRATIPCEEAA</sequence>
<evidence type="ECO:0000256" key="6">
    <source>
        <dbReference type="ARBA" id="ARBA00022777"/>
    </source>
</evidence>
<keyword evidence="13" id="KW-1185">Reference proteome</keyword>
<evidence type="ECO:0000256" key="7">
    <source>
        <dbReference type="ARBA" id="ARBA00022840"/>
    </source>
</evidence>
<keyword evidence="4" id="KW-0808">Transferase</keyword>
<keyword evidence="10" id="KW-1133">Transmembrane helix</keyword>
<dbReference type="GO" id="GO:0016020">
    <property type="term" value="C:membrane"/>
    <property type="evidence" value="ECO:0007669"/>
    <property type="project" value="InterPro"/>
</dbReference>
<accession>A0A329QLC7</accession>
<keyword evidence="7" id="KW-0067">ATP-binding</keyword>
<keyword evidence="3" id="KW-0597">Phosphoprotein</keyword>
<keyword evidence="6 12" id="KW-0418">Kinase</keyword>
<dbReference type="SUPFAM" id="SSF55874">
    <property type="entry name" value="ATPase domain of HSP90 chaperone/DNA topoisomerase II/histidine kinase"/>
    <property type="match status" value="1"/>
</dbReference>
<dbReference type="EC" id="2.7.13.3" evidence="2"/>
<dbReference type="Gene3D" id="3.30.565.10">
    <property type="entry name" value="Histidine kinase-like ATPase, C-terminal domain"/>
    <property type="match status" value="1"/>
</dbReference>